<dbReference type="SMR" id="A0A498HS61"/>
<keyword evidence="5" id="KW-1185">Reference proteome</keyword>
<dbReference type="InterPro" id="IPR011344">
    <property type="entry name" value="ssDNA-bd"/>
</dbReference>
<dbReference type="GO" id="GO:0042645">
    <property type="term" value="C:mitochondrial nucleoid"/>
    <property type="evidence" value="ECO:0007669"/>
    <property type="project" value="TreeGrafter"/>
</dbReference>
<dbReference type="Gramene" id="mRNA:MD15G0031400">
    <property type="protein sequence ID" value="mRNA:MD15G0031400"/>
    <property type="gene ID" value="MD15G0031400"/>
</dbReference>
<protein>
    <submittedName>
        <fullName evidence="4">Uncharacterized protein</fullName>
    </submittedName>
</protein>
<feature type="compositionally biased region" description="Low complexity" evidence="3">
    <location>
        <begin position="30"/>
        <end position="41"/>
    </location>
</feature>
<dbReference type="OrthoDB" id="1078367at2759"/>
<dbReference type="KEGG" id="mdm:103441687"/>
<comment type="caution">
    <text evidence="4">The sequence shown here is derived from an EMBL/GenBank/DDBJ whole genome shotgun (WGS) entry which is preliminary data.</text>
</comment>
<dbReference type="Gene3D" id="2.40.50.140">
    <property type="entry name" value="Nucleic acid-binding proteins"/>
    <property type="match status" value="1"/>
</dbReference>
<accession>A0A498HS61</accession>
<evidence type="ECO:0000256" key="2">
    <source>
        <dbReference type="PROSITE-ProRule" id="PRU00252"/>
    </source>
</evidence>
<dbReference type="GO" id="GO:0003697">
    <property type="term" value="F:single-stranded DNA binding"/>
    <property type="evidence" value="ECO:0007669"/>
    <property type="project" value="InterPro"/>
</dbReference>
<evidence type="ECO:0000313" key="5">
    <source>
        <dbReference type="Proteomes" id="UP000290289"/>
    </source>
</evidence>
<dbReference type="SUPFAM" id="SSF50249">
    <property type="entry name" value="Nucleic acid-binding proteins"/>
    <property type="match status" value="1"/>
</dbReference>
<evidence type="ECO:0000256" key="3">
    <source>
        <dbReference type="SAM" id="MobiDB-lite"/>
    </source>
</evidence>
<reference evidence="4 5" key="1">
    <citation type="submission" date="2018-10" db="EMBL/GenBank/DDBJ databases">
        <title>A high-quality apple genome assembly.</title>
        <authorList>
            <person name="Hu J."/>
        </authorList>
    </citation>
    <scope>NUCLEOTIDE SEQUENCE [LARGE SCALE GENOMIC DNA]</scope>
    <source>
        <strain evidence="5">cv. HFTH1</strain>
        <tissue evidence="4">Young leaf</tissue>
    </source>
</reference>
<feature type="region of interest" description="Disordered" evidence="3">
    <location>
        <begin position="30"/>
        <end position="53"/>
    </location>
</feature>
<dbReference type="Pfam" id="PF00436">
    <property type="entry name" value="SSB"/>
    <property type="match status" value="1"/>
</dbReference>
<dbReference type="EMBL" id="RDQH01000341">
    <property type="protein sequence ID" value="RXH73114.1"/>
    <property type="molecule type" value="Genomic_DNA"/>
</dbReference>
<dbReference type="Proteomes" id="UP000290289">
    <property type="component" value="Chromosome 15"/>
</dbReference>
<dbReference type="AlphaFoldDB" id="A0A498HS61"/>
<dbReference type="STRING" id="3750.A0A498HS61"/>
<proteinExistence type="predicted"/>
<keyword evidence="1 2" id="KW-0238">DNA-binding</keyword>
<evidence type="ECO:0000256" key="1">
    <source>
        <dbReference type="ARBA" id="ARBA00023125"/>
    </source>
</evidence>
<dbReference type="PANTHER" id="PTHR10302:SF18">
    <property type="entry name" value="PROTEIN OSB1, MITOCHONDRIAL"/>
    <property type="match status" value="1"/>
</dbReference>
<sequence>MKALRLLLSISKPSPSLLFSQRLSLFSSATNPSFSNSFSSSDDGDDEEGSGIYRNKLKFQRPKAITRRRWEESLNLGNSCSFIGTVTHPLRVVNNNGGPFGVHTGLRVRNSPKSESSFWILLKMWEEMAELSVKHLKPNDFIYVSGRLGSYTKADQNGNLSMRYKLDVKELNYVSQRGHGLSSKNHKEPQCIEGGGDLDKYKDRLHLWQVFFSNPYEWWDNREDKKNPRQPDFKHKDTGEALWLMPNDPPWIEKQLQLLDERMPKQLRGQRHSRISEWQYDE</sequence>
<dbReference type="PANTHER" id="PTHR10302">
    <property type="entry name" value="SINGLE-STRANDED DNA-BINDING PROTEIN"/>
    <property type="match status" value="1"/>
</dbReference>
<name>A0A498HS61_MALDO</name>
<dbReference type="GO" id="GO:0006264">
    <property type="term" value="P:mitochondrial DNA replication"/>
    <property type="evidence" value="ECO:0007669"/>
    <property type="project" value="TreeGrafter"/>
</dbReference>
<dbReference type="PROSITE" id="PS50935">
    <property type="entry name" value="SSB"/>
    <property type="match status" value="1"/>
</dbReference>
<evidence type="ECO:0000313" key="4">
    <source>
        <dbReference type="EMBL" id="RXH73114.1"/>
    </source>
</evidence>
<dbReference type="InterPro" id="IPR000424">
    <property type="entry name" value="Primosome_PriB/ssb"/>
</dbReference>
<dbReference type="InterPro" id="IPR012340">
    <property type="entry name" value="NA-bd_OB-fold"/>
</dbReference>
<gene>
    <name evidence="4" type="ORF">DVH24_012798</name>
</gene>
<organism evidence="4 5">
    <name type="scientific">Malus domestica</name>
    <name type="common">Apple</name>
    <name type="synonym">Pyrus malus</name>
    <dbReference type="NCBI Taxonomy" id="3750"/>
    <lineage>
        <taxon>Eukaryota</taxon>
        <taxon>Viridiplantae</taxon>
        <taxon>Streptophyta</taxon>
        <taxon>Embryophyta</taxon>
        <taxon>Tracheophyta</taxon>
        <taxon>Spermatophyta</taxon>
        <taxon>Magnoliopsida</taxon>
        <taxon>eudicotyledons</taxon>
        <taxon>Gunneridae</taxon>
        <taxon>Pentapetalae</taxon>
        <taxon>rosids</taxon>
        <taxon>fabids</taxon>
        <taxon>Rosales</taxon>
        <taxon>Rosaceae</taxon>
        <taxon>Amygdaloideae</taxon>
        <taxon>Maleae</taxon>
        <taxon>Malus</taxon>
    </lineage>
</organism>